<name>A0A0P1AHR2_PLAHL</name>
<proteinExistence type="predicted"/>
<evidence type="ECO:0000313" key="1">
    <source>
        <dbReference type="EMBL" id="CEG40042.1"/>
    </source>
</evidence>
<dbReference type="Proteomes" id="UP000054928">
    <property type="component" value="Unassembled WGS sequence"/>
</dbReference>
<evidence type="ECO:0000313" key="2">
    <source>
        <dbReference type="Proteomes" id="UP000054928"/>
    </source>
</evidence>
<reference evidence="2" key="1">
    <citation type="submission" date="2014-09" db="EMBL/GenBank/DDBJ databases">
        <authorList>
            <person name="Sharma Rahul"/>
            <person name="Thines Marco"/>
        </authorList>
    </citation>
    <scope>NUCLEOTIDE SEQUENCE [LARGE SCALE GENOMIC DNA]</scope>
</reference>
<organism evidence="1 2">
    <name type="scientific">Plasmopara halstedii</name>
    <name type="common">Downy mildew of sunflower</name>
    <dbReference type="NCBI Taxonomy" id="4781"/>
    <lineage>
        <taxon>Eukaryota</taxon>
        <taxon>Sar</taxon>
        <taxon>Stramenopiles</taxon>
        <taxon>Oomycota</taxon>
        <taxon>Peronosporomycetes</taxon>
        <taxon>Peronosporales</taxon>
        <taxon>Peronosporaceae</taxon>
        <taxon>Plasmopara</taxon>
    </lineage>
</organism>
<accession>A0A0P1AHR2</accession>
<dbReference type="AlphaFoldDB" id="A0A0P1AHR2"/>
<keyword evidence="2" id="KW-1185">Reference proteome</keyword>
<protein>
    <submittedName>
        <fullName evidence="1">Uncharacterized protein</fullName>
    </submittedName>
</protein>
<dbReference type="GeneID" id="36405319"/>
<dbReference type="EMBL" id="CCYD01000468">
    <property type="protein sequence ID" value="CEG40042.1"/>
    <property type="molecule type" value="Genomic_DNA"/>
</dbReference>
<sequence length="61" mass="7137">MCELTIKEVKQFRTVDLRDFAYPDGQNAMPRIRSTYRDIHISSLVSSRAIATLSPRHPRYQ</sequence>
<dbReference type="RefSeq" id="XP_024576411.1">
    <property type="nucleotide sequence ID" value="XM_024725656.1"/>
</dbReference>